<organism evidence="2 3">
    <name type="scientific">Mucilaginibacter rubeus</name>
    <dbReference type="NCBI Taxonomy" id="2027860"/>
    <lineage>
        <taxon>Bacteria</taxon>
        <taxon>Pseudomonadati</taxon>
        <taxon>Bacteroidota</taxon>
        <taxon>Sphingobacteriia</taxon>
        <taxon>Sphingobacteriales</taxon>
        <taxon>Sphingobacteriaceae</taxon>
        <taxon>Mucilaginibacter</taxon>
    </lineage>
</organism>
<evidence type="ECO:0008006" key="4">
    <source>
        <dbReference type="Google" id="ProtNLM"/>
    </source>
</evidence>
<keyword evidence="1" id="KW-0472">Membrane</keyword>
<dbReference type="EMBL" id="CP043450">
    <property type="protein sequence ID" value="QEM12943.1"/>
    <property type="molecule type" value="Genomic_DNA"/>
</dbReference>
<dbReference type="KEGG" id="mrub:DEO27_024005"/>
<reference evidence="2" key="1">
    <citation type="submission" date="2019-08" db="EMBL/GenBank/DDBJ databases">
        <title>Comparative genome analysis confer to the adaptation heavy metal polluted environment.</title>
        <authorList>
            <person name="Li Y."/>
        </authorList>
    </citation>
    <scope>NUCLEOTIDE SEQUENCE [LARGE SCALE GENOMIC DNA]</scope>
    <source>
        <strain evidence="2">P1</strain>
    </source>
</reference>
<evidence type="ECO:0000313" key="2">
    <source>
        <dbReference type="EMBL" id="QEM12943.1"/>
    </source>
</evidence>
<gene>
    <name evidence="2" type="ORF">DEO27_024005</name>
</gene>
<protein>
    <recommendedName>
        <fullName evidence="4">DUF3139 domain-containing protein</fullName>
    </recommendedName>
</protein>
<name>A0A5C1I4Q5_9SPHI</name>
<dbReference type="RefSeq" id="WP_112574874.1">
    <property type="nucleotide sequence ID" value="NZ_CP043450.1"/>
</dbReference>
<dbReference type="Proteomes" id="UP000251402">
    <property type="component" value="Chromosome"/>
</dbReference>
<evidence type="ECO:0000313" key="3">
    <source>
        <dbReference type="Proteomes" id="UP000251402"/>
    </source>
</evidence>
<sequence length="109" mass="12839">MKRKMLLIAVIGIVFIVGVIAYLSLFTRTRQIGNMEEQAGYLIKKVEEYKRQHHQLPKYIDDMQLNLPDDYPFSYALTKDSSNYLVGFEIAPFKSMVYYSENKTWMSQQ</sequence>
<keyword evidence="1" id="KW-0812">Transmembrane</keyword>
<accession>A0A5C1I4Q5</accession>
<dbReference type="AlphaFoldDB" id="A0A5C1I4Q5"/>
<feature type="transmembrane region" description="Helical" evidence="1">
    <location>
        <begin position="6"/>
        <end position="25"/>
    </location>
</feature>
<keyword evidence="1" id="KW-1133">Transmembrane helix</keyword>
<keyword evidence="3" id="KW-1185">Reference proteome</keyword>
<evidence type="ECO:0000256" key="1">
    <source>
        <dbReference type="SAM" id="Phobius"/>
    </source>
</evidence>
<proteinExistence type="predicted"/>